<organism evidence="1">
    <name type="scientific">bioreactor metagenome</name>
    <dbReference type="NCBI Taxonomy" id="1076179"/>
    <lineage>
        <taxon>unclassified sequences</taxon>
        <taxon>metagenomes</taxon>
        <taxon>ecological metagenomes</taxon>
    </lineage>
</organism>
<sequence length="525" mass="56919">MKRNFLLLLFAVVTFVSQATQTRFFVRETGVDNYETTGTESDPFKTINYALTKCALTGDTIDVLGVILTADSLGTVNTPIAINNGKGVTIIGHGTENTFIQPASTKGESNNRVFTFADADKIVIKDLTIRWGNVVSLPNQTGANINSWQTEFELDNVVVTGGTAKTGGGIHIQGTNNKFVVIRNSVISDNTAELYGGGISTGGTGSQGSKLEIHKSLIAYNKLTSTASARGGGLYFDSYQSQSCEYAIYNSTIAFNETPTANAAFGSSFNTTAPVRVTMWNNTIAYNEAHAQTDITNVTGAGAYYPAKTPNFTFDLLNNLFMENIGKAWGKTPDFYDVSLNGPTLERVSYNIFTNNMPDYYIHKPYNSQPDSDPGKTNIYNGNTLVKLATELANNGGPTQTLAIATGSSAINAGQFNPLPFMSTDQRGFSRDLSTDIGAFEFIDFTSTAKALFNKNDVFYDFSTNQIIAKNDGFNLEVYNLTGVCVLKKELTGNSINVSELSPGQIYIAVVKWSDLGITTFKFKR</sequence>
<name>A0A644VDZ8_9ZZZZ</name>
<dbReference type="InterPro" id="IPR059226">
    <property type="entry name" value="Choice_anch_Q_dom"/>
</dbReference>
<dbReference type="SUPFAM" id="SSF51126">
    <property type="entry name" value="Pectin lyase-like"/>
    <property type="match status" value="1"/>
</dbReference>
<comment type="caution">
    <text evidence="1">The sequence shown here is derived from an EMBL/GenBank/DDBJ whole genome shotgun (WGS) entry which is preliminary data.</text>
</comment>
<dbReference type="AlphaFoldDB" id="A0A644VDZ8"/>
<dbReference type="NCBIfam" id="NF041518">
    <property type="entry name" value="choice_anch_Q"/>
    <property type="match status" value="1"/>
</dbReference>
<accession>A0A644VDZ8</accession>
<proteinExistence type="predicted"/>
<protein>
    <recommendedName>
        <fullName evidence="2">Secretion system C-terminal sorting domain-containing protein</fullName>
    </recommendedName>
</protein>
<evidence type="ECO:0000313" key="1">
    <source>
        <dbReference type="EMBL" id="MPL88912.1"/>
    </source>
</evidence>
<dbReference type="EMBL" id="VSSQ01000268">
    <property type="protein sequence ID" value="MPL88912.1"/>
    <property type="molecule type" value="Genomic_DNA"/>
</dbReference>
<evidence type="ECO:0008006" key="2">
    <source>
        <dbReference type="Google" id="ProtNLM"/>
    </source>
</evidence>
<gene>
    <name evidence="1" type="ORF">SDC9_34941</name>
</gene>
<dbReference type="InterPro" id="IPR011050">
    <property type="entry name" value="Pectin_lyase_fold/virulence"/>
</dbReference>
<reference evidence="1" key="1">
    <citation type="submission" date="2019-08" db="EMBL/GenBank/DDBJ databases">
        <authorList>
            <person name="Kucharzyk K."/>
            <person name="Murdoch R.W."/>
            <person name="Higgins S."/>
            <person name="Loffler F."/>
        </authorList>
    </citation>
    <scope>NUCLEOTIDE SEQUENCE</scope>
</reference>